<feature type="domain" description="RNA polymerase sigma-70 region 2" evidence="7">
    <location>
        <begin position="58"/>
        <end position="128"/>
    </location>
</feature>
<evidence type="ECO:0000256" key="3">
    <source>
        <dbReference type="ARBA" id="ARBA00023082"/>
    </source>
</evidence>
<dbReference type="InterPro" id="IPR013325">
    <property type="entry name" value="RNA_pol_sigma_r2"/>
</dbReference>
<feature type="DNA-binding region" description="H-T-H motif" evidence="6">
    <location>
        <begin position="229"/>
        <end position="248"/>
    </location>
</feature>
<organism evidence="8">
    <name type="scientific">Paenibacillus sp. BIHB 4019</name>
    <dbReference type="NCBI Taxonomy" id="1870819"/>
    <lineage>
        <taxon>Bacteria</taxon>
        <taxon>Bacillati</taxon>
        <taxon>Bacillota</taxon>
        <taxon>Bacilli</taxon>
        <taxon>Bacillales</taxon>
        <taxon>Paenibacillaceae</taxon>
        <taxon>Paenibacillus</taxon>
    </lineage>
</organism>
<sequence length="282" mass="32491">MLLVLFKRFLRKTVPTDTVETKAKEPLLKNTKSMQSLTPEQTVLQIQQGDELLRERFIASYKPYIAKVTSRFCKRYVNASRDDEYSVALIAFNEAISQFSPESGRSFLGFAETVIRRRLIDYVRREQRHLSSVPYSTFERLDDEEQLYNPVELKQALAAYELNSTADERRLEMGEFNQELLKYGVSFAELVDASPKHADSRKMLMRTAAILAEDAAMFGQLKLTGKLPVKALTEASGLSRKTIERNRKYMIAIACILRGTYPFLKDYLDLDDWQREASKEAE</sequence>
<comment type="function">
    <text evidence="6">Sigma factors are initiation factors that promote the attachment of RNA polymerase to specific initiation sites and are then released.</text>
</comment>
<comment type="subunit">
    <text evidence="6">Interacts with RsgI.</text>
</comment>
<dbReference type="PANTHER" id="PTHR30385">
    <property type="entry name" value="SIGMA FACTOR F FLAGELLAR"/>
    <property type="match status" value="1"/>
</dbReference>
<evidence type="ECO:0000313" key="8">
    <source>
        <dbReference type="EMBL" id="ANY68071.1"/>
    </source>
</evidence>
<evidence type="ECO:0000256" key="4">
    <source>
        <dbReference type="ARBA" id="ARBA00023125"/>
    </source>
</evidence>
<dbReference type="NCBIfam" id="TIGR02937">
    <property type="entry name" value="sigma70-ECF"/>
    <property type="match status" value="1"/>
</dbReference>
<reference evidence="8" key="1">
    <citation type="submission" date="2016-08" db="EMBL/GenBank/DDBJ databases">
        <title>Complete Genome Seqeunce of Paenibacillus sp. BIHB 4019 from tea rhizoplane.</title>
        <authorList>
            <person name="Thakur R."/>
            <person name="Swarnkar M.K."/>
            <person name="Gulati A."/>
        </authorList>
    </citation>
    <scope>NUCLEOTIDE SEQUENCE [LARGE SCALE GENOMIC DNA]</scope>
    <source>
        <strain evidence="8">BIHB4019</strain>
    </source>
</reference>
<name>A0A1B2DK61_9BACL</name>
<evidence type="ECO:0000259" key="7">
    <source>
        <dbReference type="Pfam" id="PF04542"/>
    </source>
</evidence>
<dbReference type="InterPro" id="IPR014284">
    <property type="entry name" value="RNA_pol_sigma-70_dom"/>
</dbReference>
<keyword evidence="5 6" id="KW-0804">Transcription</keyword>
<evidence type="ECO:0000256" key="1">
    <source>
        <dbReference type="ARBA" id="ARBA00022490"/>
    </source>
</evidence>
<comment type="activity regulation">
    <text evidence="6">Negatively regulated by the anti-sigma-I factor RsgI.</text>
</comment>
<dbReference type="PIRSF" id="PIRSF038953">
    <property type="entry name" value="SigI"/>
    <property type="match status" value="1"/>
</dbReference>
<dbReference type="GO" id="GO:0003677">
    <property type="term" value="F:DNA binding"/>
    <property type="evidence" value="ECO:0007669"/>
    <property type="project" value="UniProtKB-UniRule"/>
</dbReference>
<keyword evidence="6" id="KW-0346">Stress response</keyword>
<dbReference type="AlphaFoldDB" id="A0A1B2DK61"/>
<evidence type="ECO:0000256" key="5">
    <source>
        <dbReference type="ARBA" id="ARBA00023163"/>
    </source>
</evidence>
<dbReference type="InterPro" id="IPR014244">
    <property type="entry name" value="RNA_pol_sigma-I"/>
</dbReference>
<keyword evidence="4 6" id="KW-0238">DNA-binding</keyword>
<dbReference type="GO" id="GO:0006352">
    <property type="term" value="P:DNA-templated transcription initiation"/>
    <property type="evidence" value="ECO:0007669"/>
    <property type="project" value="UniProtKB-UniRule"/>
</dbReference>
<dbReference type="Pfam" id="PF04542">
    <property type="entry name" value="Sigma70_r2"/>
    <property type="match status" value="1"/>
</dbReference>
<dbReference type="EMBL" id="CP016808">
    <property type="protein sequence ID" value="ANY68071.1"/>
    <property type="molecule type" value="Genomic_DNA"/>
</dbReference>
<keyword evidence="2 6" id="KW-0805">Transcription regulation</keyword>
<proteinExistence type="inferred from homology"/>
<gene>
    <name evidence="6" type="primary">sigI</name>
    <name evidence="8" type="ORF">BBD42_17505</name>
</gene>
<accession>A0A1B2DK61</accession>
<comment type="similarity">
    <text evidence="6">Belongs to the sigma-70 factor family. SigI subfamily.</text>
</comment>
<dbReference type="SUPFAM" id="SSF88946">
    <property type="entry name" value="Sigma2 domain of RNA polymerase sigma factors"/>
    <property type="match status" value="1"/>
</dbReference>
<dbReference type="HAMAP" id="MF_02064">
    <property type="entry name" value="Sigma70_SigI"/>
    <property type="match status" value="1"/>
</dbReference>
<dbReference type="RefSeq" id="WP_237163136.1">
    <property type="nucleotide sequence ID" value="NZ_CP016808.1"/>
</dbReference>
<dbReference type="PANTHER" id="PTHR30385:SF6">
    <property type="entry name" value="RNA POLYMERASE SIGMA FACTOR SIGI"/>
    <property type="match status" value="1"/>
</dbReference>
<dbReference type="NCBIfam" id="TIGR02895">
    <property type="entry name" value="spore_sigI"/>
    <property type="match status" value="1"/>
</dbReference>
<dbReference type="NCBIfam" id="NF006175">
    <property type="entry name" value="PRK08311.2-3"/>
    <property type="match status" value="1"/>
</dbReference>
<dbReference type="NCBIfam" id="NF006176">
    <property type="entry name" value="PRK08311.2-4"/>
    <property type="match status" value="1"/>
</dbReference>
<evidence type="ECO:0000256" key="6">
    <source>
        <dbReference type="HAMAP-Rule" id="MF_02064"/>
    </source>
</evidence>
<keyword evidence="3 6" id="KW-0731">Sigma factor</keyword>
<protein>
    <recommendedName>
        <fullName evidence="6">RNA polymerase sigma factor SigI</fullName>
    </recommendedName>
</protein>
<keyword evidence="1 6" id="KW-0963">Cytoplasm</keyword>
<dbReference type="GO" id="GO:0005737">
    <property type="term" value="C:cytoplasm"/>
    <property type="evidence" value="ECO:0007669"/>
    <property type="project" value="UniProtKB-SubCell"/>
</dbReference>
<dbReference type="Gene3D" id="1.10.1740.10">
    <property type="match status" value="1"/>
</dbReference>
<dbReference type="InterPro" id="IPR007627">
    <property type="entry name" value="RNA_pol_sigma70_r2"/>
</dbReference>
<comment type="subcellular location">
    <subcellularLocation>
        <location evidence="6">Cytoplasm</location>
    </subcellularLocation>
</comment>
<feature type="short sequence motif" description="Polymerase core binding" evidence="6">
    <location>
        <begin position="83"/>
        <end position="96"/>
    </location>
</feature>
<evidence type="ECO:0000256" key="2">
    <source>
        <dbReference type="ARBA" id="ARBA00023015"/>
    </source>
</evidence>
<dbReference type="GO" id="GO:0016987">
    <property type="term" value="F:sigma factor activity"/>
    <property type="evidence" value="ECO:0007669"/>
    <property type="project" value="UniProtKB-UniRule"/>
</dbReference>